<evidence type="ECO:0000313" key="1">
    <source>
        <dbReference type="EMBL" id="EJW89729.1"/>
    </source>
</evidence>
<proteinExistence type="predicted"/>
<organism evidence="1">
    <name type="scientific">gut metagenome</name>
    <dbReference type="NCBI Taxonomy" id="749906"/>
    <lineage>
        <taxon>unclassified sequences</taxon>
        <taxon>metagenomes</taxon>
        <taxon>organismal metagenomes</taxon>
    </lineage>
</organism>
<dbReference type="AlphaFoldDB" id="J9FQT6"/>
<gene>
    <name evidence="1" type="ORF">EVA_22164</name>
</gene>
<dbReference type="EMBL" id="AMCI01009299">
    <property type="protein sequence ID" value="EJW89729.1"/>
    <property type="molecule type" value="Genomic_DNA"/>
</dbReference>
<accession>J9FQT6</accession>
<reference evidence="1" key="1">
    <citation type="journal article" date="2012" name="PLoS ONE">
        <title>Gene sets for utilization of primary and secondary nutrition supplies in the distal gut of endangered iberian lynx.</title>
        <authorList>
            <person name="Alcaide M."/>
            <person name="Messina E."/>
            <person name="Richter M."/>
            <person name="Bargiela R."/>
            <person name="Peplies J."/>
            <person name="Huws S.A."/>
            <person name="Newbold C.J."/>
            <person name="Golyshin P.N."/>
            <person name="Simon M.A."/>
            <person name="Lopez G."/>
            <person name="Yakimov M.M."/>
            <person name="Ferrer M."/>
        </authorList>
    </citation>
    <scope>NUCLEOTIDE SEQUENCE</scope>
</reference>
<name>J9FQT6_9ZZZZ</name>
<comment type="caution">
    <text evidence="1">The sequence shown here is derived from an EMBL/GenBank/DDBJ whole genome shotgun (WGS) entry which is preliminary data.</text>
</comment>
<sequence length="22" mass="2534">MYVTGFMDGKEEIESLQERITG</sequence>
<protein>
    <submittedName>
        <fullName evidence="1">Uncharacterized protein</fullName>
    </submittedName>
</protein>
<feature type="non-terminal residue" evidence="1">
    <location>
        <position position="22"/>
    </location>
</feature>